<sequence>MLNDRDESGHFKMGSLAPMGDRPFGLKVDSDELVLSGFEPDSATAATPVEPPTEQEFIDEDAEYGPMQAEAYLQRWLWILPTEGLAKLPSSD</sequence>
<dbReference type="Proteomes" id="UP000011529">
    <property type="component" value="Unassembled WGS sequence"/>
</dbReference>
<reference evidence="1" key="1">
    <citation type="submission" date="2012-11" db="EMBL/GenBank/DDBJ databases">
        <title>Permanent draft genomes of Rhodopirellula europaea strain SH398 and 6C.</title>
        <authorList>
            <person name="Richter M."/>
            <person name="Richter-Heitmann T."/>
            <person name="Frank C."/>
            <person name="Harder J."/>
            <person name="Glockner F.O."/>
        </authorList>
    </citation>
    <scope>NUCLEOTIDE SEQUENCE</scope>
    <source>
        <strain evidence="1">6C</strain>
    </source>
</reference>
<gene>
    <name evidence="1" type="ORF">RE6C_04710</name>
</gene>
<protein>
    <submittedName>
        <fullName evidence="1">Signal peptide protein</fullName>
    </submittedName>
</protein>
<proteinExistence type="predicted"/>
<dbReference type="AlphaFoldDB" id="M2AXL8"/>
<evidence type="ECO:0000313" key="2">
    <source>
        <dbReference type="Proteomes" id="UP000011529"/>
    </source>
</evidence>
<dbReference type="EMBL" id="ANMO01000216">
    <property type="protein sequence ID" value="EMB14288.1"/>
    <property type="molecule type" value="Genomic_DNA"/>
</dbReference>
<keyword evidence="2" id="KW-1185">Reference proteome</keyword>
<reference evidence="1" key="2">
    <citation type="journal article" date="2013" name="Mar. Genomics">
        <title>Expression of sulfatases in Rhodopirellula baltica and the diversity of sulfatases in the genus Rhodopirellula.</title>
        <authorList>
            <person name="Wegner C.E."/>
            <person name="Richter-Heitmann T."/>
            <person name="Klindworth A."/>
            <person name="Klockow C."/>
            <person name="Richter M."/>
            <person name="Achstetter T."/>
            <person name="Glockner F.O."/>
            <person name="Harder J."/>
        </authorList>
    </citation>
    <scope>NUCLEOTIDE SEQUENCE [LARGE SCALE GENOMIC DNA]</scope>
    <source>
        <strain evidence="1">6C</strain>
    </source>
</reference>
<accession>M2AXL8</accession>
<name>M2AXL8_9BACT</name>
<comment type="caution">
    <text evidence="1">The sequence shown here is derived from an EMBL/GenBank/DDBJ whole genome shotgun (WGS) entry which is preliminary data.</text>
</comment>
<dbReference type="PATRIC" id="fig|1263867.3.peg.5053"/>
<evidence type="ECO:0000313" key="1">
    <source>
        <dbReference type="EMBL" id="EMB14288.1"/>
    </source>
</evidence>
<organism evidence="1 2">
    <name type="scientific">Rhodopirellula europaea 6C</name>
    <dbReference type="NCBI Taxonomy" id="1263867"/>
    <lineage>
        <taxon>Bacteria</taxon>
        <taxon>Pseudomonadati</taxon>
        <taxon>Planctomycetota</taxon>
        <taxon>Planctomycetia</taxon>
        <taxon>Pirellulales</taxon>
        <taxon>Pirellulaceae</taxon>
        <taxon>Rhodopirellula</taxon>
    </lineage>
</organism>